<dbReference type="EMBL" id="LJZR01000009">
    <property type="protein sequence ID" value="KPQ35966.1"/>
    <property type="molecule type" value="Genomic_DNA"/>
</dbReference>
<evidence type="ECO:0000313" key="3">
    <source>
        <dbReference type="EMBL" id="KPQ35966.1"/>
    </source>
</evidence>
<sequence length="190" mass="20069">MASGSNKKADKKASKSADKKAGRSGLPFEPKGKSKGADSSVSAKAQAKADEILAGDWRKPKAKTDKAGRRDNNATGKTGNGKDASKDSGKIPEVVSRRMLRRMAVLSGSPVFLGVGIFFLAYYLQSRQLVELPPVAVLLVTMGCFGLGVLGLTYGVLSASWDTEPGSLVGLSEFKLNFGRVMDARKASKT</sequence>
<evidence type="ECO:0000256" key="1">
    <source>
        <dbReference type="SAM" id="MobiDB-lite"/>
    </source>
</evidence>
<proteinExistence type="predicted"/>
<evidence type="ECO:0000313" key="4">
    <source>
        <dbReference type="Proteomes" id="UP000050465"/>
    </source>
</evidence>
<comment type="caution">
    <text evidence="3">The sequence shown here is derived from an EMBL/GenBank/DDBJ whole genome shotgun (WGS) entry which is preliminary data.</text>
</comment>
<feature type="region of interest" description="Disordered" evidence="1">
    <location>
        <begin position="1"/>
        <end position="90"/>
    </location>
</feature>
<evidence type="ECO:0008006" key="5">
    <source>
        <dbReference type="Google" id="ProtNLM"/>
    </source>
</evidence>
<dbReference type="Pfam" id="PF11947">
    <property type="entry name" value="DUF3464"/>
    <property type="match status" value="1"/>
</dbReference>
<keyword evidence="2" id="KW-0472">Membrane</keyword>
<reference evidence="3 4" key="1">
    <citation type="submission" date="2015-09" db="EMBL/GenBank/DDBJ databases">
        <title>Identification and resolution of microdiversity through metagenomic sequencing of parallel consortia.</title>
        <authorList>
            <person name="Nelson W.C."/>
            <person name="Romine M.F."/>
            <person name="Lindemann S.R."/>
        </authorList>
    </citation>
    <scope>NUCLEOTIDE SEQUENCE [LARGE SCALE GENOMIC DNA]</scope>
    <source>
        <strain evidence="3">Ana</strain>
    </source>
</reference>
<evidence type="ECO:0000256" key="2">
    <source>
        <dbReference type="SAM" id="Phobius"/>
    </source>
</evidence>
<dbReference type="InterPro" id="IPR021855">
    <property type="entry name" value="PAM68-like"/>
</dbReference>
<feature type="transmembrane region" description="Helical" evidence="2">
    <location>
        <begin position="103"/>
        <end position="124"/>
    </location>
</feature>
<feature type="transmembrane region" description="Helical" evidence="2">
    <location>
        <begin position="136"/>
        <end position="157"/>
    </location>
</feature>
<feature type="compositionally biased region" description="Basic and acidic residues" evidence="1">
    <location>
        <begin position="7"/>
        <end position="21"/>
    </location>
</feature>
<dbReference type="AlphaFoldDB" id="A0A0P7ZZE2"/>
<accession>A0A0P7ZZE2</accession>
<keyword evidence="2" id="KW-1133">Transmembrane helix</keyword>
<name>A0A0P7ZZE2_9CYAN</name>
<protein>
    <recommendedName>
        <fullName evidence="5">DUF3464 family protein</fullName>
    </recommendedName>
</protein>
<keyword evidence="2" id="KW-0812">Transmembrane</keyword>
<dbReference type="PATRIC" id="fig|1666911.3.peg.4128"/>
<feature type="compositionally biased region" description="Basic and acidic residues" evidence="1">
    <location>
        <begin position="47"/>
        <end position="72"/>
    </location>
</feature>
<dbReference type="PANTHER" id="PTHR34575">
    <property type="entry name" value="PROTEIN PAM68, CHLOROPLASTIC"/>
    <property type="match status" value="1"/>
</dbReference>
<gene>
    <name evidence="3" type="ORF">HLUCCA11_08705</name>
</gene>
<dbReference type="Proteomes" id="UP000050465">
    <property type="component" value="Unassembled WGS sequence"/>
</dbReference>
<dbReference type="STRING" id="1666911.HLUCCA11_08705"/>
<organism evidence="3 4">
    <name type="scientific">Phormidesmis priestleyi Ana</name>
    <dbReference type="NCBI Taxonomy" id="1666911"/>
    <lineage>
        <taxon>Bacteria</taxon>
        <taxon>Bacillati</taxon>
        <taxon>Cyanobacteriota</taxon>
        <taxon>Cyanophyceae</taxon>
        <taxon>Leptolyngbyales</taxon>
        <taxon>Leptolyngbyaceae</taxon>
        <taxon>Phormidesmis</taxon>
    </lineage>
</organism>
<dbReference type="PANTHER" id="PTHR34575:SF1">
    <property type="entry name" value="PROTEIN PAM68, CHLOROPLASTIC"/>
    <property type="match status" value="1"/>
</dbReference>